<dbReference type="EMBL" id="CP020465">
    <property type="protein sequence ID" value="ASP46918.1"/>
    <property type="molecule type" value="Genomic_DNA"/>
</dbReference>
<evidence type="ECO:0000313" key="3">
    <source>
        <dbReference type="Proteomes" id="UP000202259"/>
    </source>
</evidence>
<sequence>MIENFVKASTCKVDCGDELGTGFLVSESMVLTARHCVIESITDDAEIELSFPEHPDSLVAKVISVSDEYDLCLLSISEDLDITPMEFGDTMPVEGEEWYACGFPIIKRTIGHRVSGNILQTLSQPKLKIDIDLAIKKDVALTQYDGFSGAALICDDVCRGLIRLKVDKTIAAISAVKITEFLEQHNVQIKQNKSKSNDILIQRKEFQLAFEEKVKDCKGGYIFLSGSNGIGKSSYCNHYRPFASSLEMLGCYSLSSAREELGASHKVQPAVLFDWLSTTISIKLSGKASRKEDLSYPVLIEKTSKLLSEFGRYCLSQGRQGLIFIDGLNEALEISEEQFSLFIGLLPTKLPEGVTVVLTAPNFENISSYLNGRVDTENKIELPSLKRKVVRRYCWKELREERATTSIIKIVCDKAQGHPLYLRYLIEFINNCSDLNDLNEFPKFSGAVGEYYEKLWLKLLQDQEAVNLLAILSRLRSSINIEELPKILSASERTVLIPTLSRVRHLLANSETTTIYHSSFSEFLIEKTKQLNQDVEERIAKFCIDNSDLKYCALNSVYHFLLSGNEGCLKAIQKCDQSWVDQCVTIGVKPDTLLFDIENVLTAVTECGSTVDIIRMLLLSHRVNFRYNTLFAQSASLIAEALVALGKPQEAIQHTIRFNTLIISPDETFRIVVFLLDKEYIKEAKELLTLLDESIEGVLTSQGHQLNDYIILCQYRIRSALLLDFIDENPISYQAMNILYSAMKTIHTNTEELSQEDFFEITAELQCIVPSFKLCFPDIYAGLDELKQRGLQLPPNMLELLICTLDHCLDWFNNFQKIKKSKCLPEILSDIEETLLSGLYINERFPTQTIDTLIQVGAPVSLIENMNEDEAQPTQIKILNDDGVELEHQQIFQGASDWRIATFLSDDVDCPQFNGWSKSNWLNSLELILSALYWCEGTALRGKAENNENLLKIAIENIQSHVLLPLSFSLKERVSWENSYSIPEQLVPIIYKKLSELYLDCFPEKSLSFLNYIDENFNTQLGIYSEGFRAALFSVINEFTSLELTSAVNDQVFEILNNWKNFIVDNLANRHELVPELLMLIPLFVKIDANEIAEDLYQKMLNVSMGPNWYKEDQFGLMLSLITSTESLDYDQKIIPKIAGLLEKASGEMTFQRFVRYEKAELIGELVRHKKHTQAIGYFKKETCGTLPELLIEATKGEIDRVDYLTGMRYPGGALDEQDAIFKLVHNAIDADWRLRWALLEIYLFGDERYTDRFAKEFAGLVNSFGDDSEVILEMKNRMTLLISSELSYSQQNEFLSSFQNTLDKTFHKNFSVLFGGLPTDKVNESHIRHSESKVDKEVEEVDDDMFFMPGTFGRRSATKEASRLLSTAESKIKRGNTTEARNIAVSALQVLQDGGWSIWGNLSGEASRLMDIIQSNNLDADKVSQLYAPLLLDERYESRWRLAEHLIDRCGSIINGENITSLAHSVLEHIGLMVGDAKDEIESFEFLESNDTKDISLEILDLILWLADHPQWLRKEKAANMLAWLLSKDHSYYKTLAPEAFSMREGHGPDVLCGIFDGMSLSKPLEVWELIEPNLDVTNILECRHISRLAILHRVVTRASTIGSESATNVLDKINELLSSKGLLKDSFNNDRPLPVWASCIKEVWDELYSLNIVNDEFIKCFEEEMNNVCSPLNVETAWQLEEMVSRGFNVSKTQSLNRWEGNVRFALNIALFHSNNRNNFLILEPILRVFNPSKLWLTFVSGKKSRSNKIIEALSNKCDPKSVINNTGSVLLNYHEMINREDLKSCLQVEITAVMTSSYSGYKATPPTDSSHFCSKISPDINTSVPGNEISHRIDPDYVFLGIYTPAIPTKAFVKMINAQDYDFIRSNWKEGRSSNQHTLGQPNIEGCSLEIKREKLRLPNGFNLAWVFKVNGEVIGIQRGMGL</sequence>
<organism evidence="2 3">
    <name type="scientific">Cognaticolwellia beringensis</name>
    <dbReference type="NCBI Taxonomy" id="1967665"/>
    <lineage>
        <taxon>Bacteria</taxon>
        <taxon>Pseudomonadati</taxon>
        <taxon>Pseudomonadota</taxon>
        <taxon>Gammaproteobacteria</taxon>
        <taxon>Alteromonadales</taxon>
        <taxon>Colwelliaceae</taxon>
        <taxon>Cognaticolwellia</taxon>
    </lineage>
</organism>
<gene>
    <name evidence="2" type="ORF">B5D82_03460</name>
</gene>
<dbReference type="Proteomes" id="UP000202259">
    <property type="component" value="Chromosome"/>
</dbReference>
<dbReference type="KEGG" id="cber:B5D82_03460"/>
<dbReference type="OrthoDB" id="8430782at2"/>
<keyword evidence="3" id="KW-1185">Reference proteome</keyword>
<keyword evidence="2" id="KW-0378">Hydrolase</keyword>
<feature type="domain" description="FHA" evidence="1">
    <location>
        <begin position="1405"/>
        <end position="1460"/>
    </location>
</feature>
<dbReference type="InterPro" id="IPR027417">
    <property type="entry name" value="P-loop_NTPase"/>
</dbReference>
<dbReference type="GO" id="GO:0006508">
    <property type="term" value="P:proteolysis"/>
    <property type="evidence" value="ECO:0007669"/>
    <property type="project" value="UniProtKB-KW"/>
</dbReference>
<accession>A0A222G4S6</accession>
<dbReference type="InterPro" id="IPR000253">
    <property type="entry name" value="FHA_dom"/>
</dbReference>
<dbReference type="Pfam" id="PF13365">
    <property type="entry name" value="Trypsin_2"/>
    <property type="match status" value="1"/>
</dbReference>
<dbReference type="GO" id="GO:0008233">
    <property type="term" value="F:peptidase activity"/>
    <property type="evidence" value="ECO:0007669"/>
    <property type="project" value="UniProtKB-KW"/>
</dbReference>
<proteinExistence type="predicted"/>
<keyword evidence="2" id="KW-0645">Protease</keyword>
<evidence type="ECO:0000259" key="1">
    <source>
        <dbReference type="PROSITE" id="PS50006"/>
    </source>
</evidence>
<protein>
    <submittedName>
        <fullName evidence="2">Serine protease</fullName>
    </submittedName>
</protein>
<dbReference type="NCBIfam" id="NF041810">
    <property type="entry name" value="Avs1b"/>
    <property type="match status" value="1"/>
</dbReference>
<dbReference type="RefSeq" id="WP_081149270.1">
    <property type="nucleotide sequence ID" value="NZ_CP020465.1"/>
</dbReference>
<dbReference type="PROSITE" id="PS50006">
    <property type="entry name" value="FHA_DOMAIN"/>
    <property type="match status" value="1"/>
</dbReference>
<evidence type="ECO:0000313" key="2">
    <source>
        <dbReference type="EMBL" id="ASP46918.1"/>
    </source>
</evidence>
<reference evidence="2 3" key="1">
    <citation type="submission" date="2017-08" db="EMBL/GenBank/DDBJ databases">
        <title>Complete genome of Colwellia sp. NB097-1, a psychrophile bacterium ioslated from Bering Sea.</title>
        <authorList>
            <person name="Chen X."/>
        </authorList>
    </citation>
    <scope>NUCLEOTIDE SEQUENCE [LARGE SCALE GENOMIC DNA]</scope>
    <source>
        <strain evidence="2 3">NB097-1</strain>
    </source>
</reference>
<dbReference type="SUPFAM" id="SSF52540">
    <property type="entry name" value="P-loop containing nucleoside triphosphate hydrolases"/>
    <property type="match status" value="1"/>
</dbReference>
<dbReference type="InterPro" id="IPR009003">
    <property type="entry name" value="Peptidase_S1_PA"/>
</dbReference>
<dbReference type="Gene3D" id="2.40.10.120">
    <property type="match status" value="1"/>
</dbReference>
<dbReference type="SUPFAM" id="SSF50494">
    <property type="entry name" value="Trypsin-like serine proteases"/>
    <property type="match status" value="1"/>
</dbReference>
<name>A0A222G4S6_9GAMM</name>